<dbReference type="Proteomes" id="UP000586827">
    <property type="component" value="Unassembled WGS sequence"/>
</dbReference>
<comment type="caution">
    <text evidence="1">The sequence shown here is derived from an EMBL/GenBank/DDBJ whole genome shotgun (WGS) entry which is preliminary data.</text>
</comment>
<reference evidence="1 2" key="1">
    <citation type="submission" date="2020-05" db="EMBL/GenBank/DDBJ databases">
        <title>MicrobeNet Type strains.</title>
        <authorList>
            <person name="Nicholson A.C."/>
        </authorList>
    </citation>
    <scope>NUCLEOTIDE SEQUENCE [LARGE SCALE GENOMIC DNA]</scope>
    <source>
        <strain evidence="1 2">JCM 3224</strain>
    </source>
</reference>
<sequence length="45" mass="5288">MHFTLPRYLRTLRETFADFVYGIDAANAIRHGLQPSPRRTARNTR</sequence>
<proteinExistence type="predicted"/>
<dbReference type="AlphaFoldDB" id="A0A849C0T9"/>
<dbReference type="EMBL" id="JABELX010000001">
    <property type="protein sequence ID" value="NNH68609.1"/>
    <property type="molecule type" value="Genomic_DNA"/>
</dbReference>
<evidence type="ECO:0000313" key="1">
    <source>
        <dbReference type="EMBL" id="NNH68609.1"/>
    </source>
</evidence>
<name>A0A849C0T9_9NOCA</name>
<gene>
    <name evidence="1" type="ORF">HLB23_01720</name>
</gene>
<protein>
    <submittedName>
        <fullName evidence="1">Uncharacterized protein</fullName>
    </submittedName>
</protein>
<organism evidence="1 2">
    <name type="scientific">Nocardia uniformis</name>
    <dbReference type="NCBI Taxonomy" id="53432"/>
    <lineage>
        <taxon>Bacteria</taxon>
        <taxon>Bacillati</taxon>
        <taxon>Actinomycetota</taxon>
        <taxon>Actinomycetes</taxon>
        <taxon>Mycobacteriales</taxon>
        <taxon>Nocardiaceae</taxon>
        <taxon>Nocardia</taxon>
    </lineage>
</organism>
<accession>A0A849C0T9</accession>
<keyword evidence="2" id="KW-1185">Reference proteome</keyword>
<dbReference type="RefSeq" id="WP_157552111.1">
    <property type="nucleotide sequence ID" value="NZ_JABELX010000001.1"/>
</dbReference>
<evidence type="ECO:0000313" key="2">
    <source>
        <dbReference type="Proteomes" id="UP000586827"/>
    </source>
</evidence>